<dbReference type="InterPro" id="IPR036390">
    <property type="entry name" value="WH_DNA-bd_sf"/>
</dbReference>
<proteinExistence type="predicted"/>
<evidence type="ECO:0000259" key="4">
    <source>
        <dbReference type="PROSITE" id="PS50949"/>
    </source>
</evidence>
<dbReference type="Proteomes" id="UP000632849">
    <property type="component" value="Unassembled WGS sequence"/>
</dbReference>
<dbReference type="GO" id="GO:0003677">
    <property type="term" value="F:DNA binding"/>
    <property type="evidence" value="ECO:0007669"/>
    <property type="project" value="UniProtKB-KW"/>
</dbReference>
<organism evidence="5 6">
    <name type="scientific">Streptomyces filamentosus</name>
    <name type="common">Streptomyces roseosporus</name>
    <dbReference type="NCBI Taxonomy" id="67294"/>
    <lineage>
        <taxon>Bacteria</taxon>
        <taxon>Bacillati</taxon>
        <taxon>Actinomycetota</taxon>
        <taxon>Actinomycetes</taxon>
        <taxon>Kitasatosporales</taxon>
        <taxon>Streptomycetaceae</taxon>
        <taxon>Streptomyces</taxon>
    </lineage>
</organism>
<reference evidence="5" key="1">
    <citation type="journal article" date="2014" name="Int. J. Syst. Evol. Microbiol.">
        <title>Complete genome sequence of Corynebacterium casei LMG S-19264T (=DSM 44701T), isolated from a smear-ripened cheese.</title>
        <authorList>
            <consortium name="US DOE Joint Genome Institute (JGI-PGF)"/>
            <person name="Walter F."/>
            <person name="Albersmeier A."/>
            <person name="Kalinowski J."/>
            <person name="Ruckert C."/>
        </authorList>
    </citation>
    <scope>NUCLEOTIDE SEQUENCE</scope>
    <source>
        <strain evidence="5">JCM 4122</strain>
    </source>
</reference>
<dbReference type="Gene3D" id="1.10.10.10">
    <property type="entry name" value="Winged helix-like DNA-binding domain superfamily/Winged helix DNA-binding domain"/>
    <property type="match status" value="2"/>
</dbReference>
<keyword evidence="6" id="KW-1185">Reference proteome</keyword>
<evidence type="ECO:0000256" key="1">
    <source>
        <dbReference type="ARBA" id="ARBA00023015"/>
    </source>
</evidence>
<dbReference type="InterPro" id="IPR036388">
    <property type="entry name" value="WH-like_DNA-bd_sf"/>
</dbReference>
<keyword evidence="3" id="KW-0804">Transcription</keyword>
<evidence type="ECO:0000256" key="3">
    <source>
        <dbReference type="ARBA" id="ARBA00023163"/>
    </source>
</evidence>
<keyword evidence="2" id="KW-0238">DNA-binding</keyword>
<evidence type="ECO:0000256" key="2">
    <source>
        <dbReference type="ARBA" id="ARBA00023125"/>
    </source>
</evidence>
<accession>A0A919BPY2</accession>
<dbReference type="GO" id="GO:0003700">
    <property type="term" value="F:DNA-binding transcription factor activity"/>
    <property type="evidence" value="ECO:0007669"/>
    <property type="project" value="InterPro"/>
</dbReference>
<dbReference type="SUPFAM" id="SSF46785">
    <property type="entry name" value="Winged helix' DNA-binding domain"/>
    <property type="match status" value="2"/>
</dbReference>
<dbReference type="InterPro" id="IPR000524">
    <property type="entry name" value="Tscrpt_reg_HTH_GntR"/>
</dbReference>
<reference evidence="5" key="2">
    <citation type="submission" date="2020-09" db="EMBL/GenBank/DDBJ databases">
        <authorList>
            <person name="Sun Q."/>
            <person name="Ohkuma M."/>
        </authorList>
    </citation>
    <scope>NUCLEOTIDE SEQUENCE</scope>
    <source>
        <strain evidence="5">JCM 4122</strain>
    </source>
</reference>
<evidence type="ECO:0000313" key="6">
    <source>
        <dbReference type="Proteomes" id="UP000632849"/>
    </source>
</evidence>
<evidence type="ECO:0000313" key="5">
    <source>
        <dbReference type="EMBL" id="GHG06582.1"/>
    </source>
</evidence>
<dbReference type="RefSeq" id="WP_190042584.1">
    <property type="nucleotide sequence ID" value="NZ_BNBE01000002.1"/>
</dbReference>
<comment type="caution">
    <text evidence="5">The sequence shown here is derived from an EMBL/GenBank/DDBJ whole genome shotgun (WGS) entry which is preliminary data.</text>
</comment>
<name>A0A919BPY2_STRFL</name>
<protein>
    <recommendedName>
        <fullName evidence="4">HTH gntR-type domain-containing protein</fullName>
    </recommendedName>
</protein>
<feature type="domain" description="HTH gntR-type" evidence="4">
    <location>
        <begin position="92"/>
        <end position="162"/>
    </location>
</feature>
<dbReference type="PROSITE" id="PS50949">
    <property type="entry name" value="HTH_GNTR"/>
    <property type="match status" value="1"/>
</dbReference>
<keyword evidence="1" id="KW-0805">Transcription regulation</keyword>
<sequence>MPPETLPIEFLRAAAEHQAPEAQLHALHLAMVRAHVTALPAGTKLPTLADLSAVLGITETSLTSALRRLDLEGEIAYSYRGHRYRLGPGEQHPFDVALDRSVRDGIREGKHRPGDALPTGILAQRHGLDIEAVPRALRGVIRDDLVTDRDGPAGRAFYVRDPQEAVLDQVRASL</sequence>
<gene>
    <name evidence="5" type="ORF">GCM10017667_42290</name>
</gene>
<dbReference type="AlphaFoldDB" id="A0A919BPY2"/>
<dbReference type="EMBL" id="BNBE01000002">
    <property type="protein sequence ID" value="GHG06582.1"/>
    <property type="molecule type" value="Genomic_DNA"/>
</dbReference>